<protein>
    <submittedName>
        <fullName evidence="1">Uncharacterized protein</fullName>
    </submittedName>
</protein>
<reference evidence="1 2" key="1">
    <citation type="submission" date="2024-04" db="EMBL/GenBank/DDBJ databases">
        <title>Defined microbial consortia suppress multidrug-resistant proinflammatory Enterobacteriaceae via ecological control.</title>
        <authorList>
            <person name="Furuichi M."/>
            <person name="Kawaguchi T."/>
            <person name="Pust M."/>
            <person name="Yasuma K."/>
            <person name="Plichta D."/>
            <person name="Hasegawa N."/>
            <person name="Ohya T."/>
            <person name="Bhattarai S."/>
            <person name="Sasajima S."/>
            <person name="Aoto Y."/>
            <person name="Tuganbaev T."/>
            <person name="Yaginuma M."/>
            <person name="Ueda M."/>
            <person name="Okahashi N."/>
            <person name="Amafuji K."/>
            <person name="Kiridooshi Y."/>
            <person name="Sugita K."/>
            <person name="Strazar M."/>
            <person name="Skelly A."/>
            <person name="Suda W."/>
            <person name="Hattori M."/>
            <person name="Nakamoto N."/>
            <person name="Caballero S."/>
            <person name="Norman J."/>
            <person name="Olle B."/>
            <person name="Tanoue T."/>
            <person name="Arita M."/>
            <person name="Bucci V."/>
            <person name="Atarashi K."/>
            <person name="Xavier R."/>
            <person name="Honda K."/>
        </authorList>
    </citation>
    <scope>NUCLEOTIDE SEQUENCE [LARGE SCALE GENOMIC DNA]</scope>
    <source>
        <strain evidence="2">k34-0107-D12</strain>
    </source>
</reference>
<proteinExistence type="predicted"/>
<evidence type="ECO:0000313" key="1">
    <source>
        <dbReference type="EMBL" id="GAA6500708.1"/>
    </source>
</evidence>
<sequence length="87" mass="10143">MVNTQCLCVTLTSLKDMEEVRSMAYLLPQVVQKRLWQRKGTNLSFPQLGQPYMAPQKDGSPQWIILPRFQRQNHEGVMYKLILHNGL</sequence>
<comment type="caution">
    <text evidence="1">The sequence shown here is derived from an EMBL/GenBank/DDBJ whole genome shotgun (WGS) entry which is preliminary data.</text>
</comment>
<dbReference type="EMBL" id="BAABZQ010000001">
    <property type="protein sequence ID" value="GAA6500708.1"/>
    <property type="molecule type" value="Genomic_DNA"/>
</dbReference>
<dbReference type="Proteomes" id="UP001600941">
    <property type="component" value="Unassembled WGS sequence"/>
</dbReference>
<evidence type="ECO:0000313" key="2">
    <source>
        <dbReference type="Proteomes" id="UP001600941"/>
    </source>
</evidence>
<gene>
    <name evidence="1" type="ORF">K340107D12_35240</name>
</gene>
<keyword evidence="2" id="KW-1185">Reference proteome</keyword>
<organism evidence="1 2">
    <name type="scientific">Blautia parvula</name>
    <dbReference type="NCBI Taxonomy" id="2877527"/>
    <lineage>
        <taxon>Bacteria</taxon>
        <taxon>Bacillati</taxon>
        <taxon>Bacillota</taxon>
        <taxon>Clostridia</taxon>
        <taxon>Lachnospirales</taxon>
        <taxon>Lachnospiraceae</taxon>
        <taxon>Blautia</taxon>
    </lineage>
</organism>
<name>A0ABQ0BVZ1_9FIRM</name>
<accession>A0ABQ0BVZ1</accession>